<evidence type="ECO:0000256" key="1">
    <source>
        <dbReference type="ARBA" id="ARBA00023125"/>
    </source>
</evidence>
<evidence type="ECO:0000313" key="3">
    <source>
        <dbReference type="EMBL" id="MBO8479955.1"/>
    </source>
</evidence>
<organism evidence="3 4">
    <name type="scientific">Candidatus Cryptobacteroides avistercoris</name>
    <dbReference type="NCBI Taxonomy" id="2840758"/>
    <lineage>
        <taxon>Bacteria</taxon>
        <taxon>Pseudomonadati</taxon>
        <taxon>Bacteroidota</taxon>
        <taxon>Bacteroidia</taxon>
        <taxon>Bacteroidales</taxon>
        <taxon>Candidatus Cryptobacteroides</taxon>
    </lineage>
</organism>
<dbReference type="Proteomes" id="UP000823769">
    <property type="component" value="Unassembled WGS sequence"/>
</dbReference>
<reference evidence="3" key="2">
    <citation type="journal article" date="2021" name="PeerJ">
        <title>Extensive microbial diversity within the chicken gut microbiome revealed by metagenomics and culture.</title>
        <authorList>
            <person name="Gilroy R."/>
            <person name="Ravi A."/>
            <person name="Getino M."/>
            <person name="Pursley I."/>
            <person name="Horton D.L."/>
            <person name="Alikhan N.F."/>
            <person name="Baker D."/>
            <person name="Gharbi K."/>
            <person name="Hall N."/>
            <person name="Watson M."/>
            <person name="Adriaenssens E.M."/>
            <person name="Foster-Nyarko E."/>
            <person name="Jarju S."/>
            <person name="Secka A."/>
            <person name="Antonio M."/>
            <person name="Oren A."/>
            <person name="Chaudhuri R.R."/>
            <person name="La Ragione R."/>
            <person name="Hildebrand F."/>
            <person name="Pallen M.J."/>
        </authorList>
    </citation>
    <scope>NUCLEOTIDE SEQUENCE</scope>
    <source>
        <strain evidence="3">B3-1481</strain>
    </source>
</reference>
<dbReference type="AlphaFoldDB" id="A0A9D9IX14"/>
<comment type="caution">
    <text evidence="3">The sequence shown here is derived from an EMBL/GenBank/DDBJ whole genome shotgun (WGS) entry which is preliminary data.</text>
</comment>
<sequence length="105" mass="12095">MEKLFWTIGEVAAMLGESVPLVRSWSNEFADLVKPQRNAKGNRRFTAEDVETLRQIHYLVRVKGMTLGGAHRQLLGERKPVDARVKALERLKNIRLRLEEIKNIS</sequence>
<dbReference type="SUPFAM" id="SSF46955">
    <property type="entry name" value="Putative DNA-binding domain"/>
    <property type="match status" value="1"/>
</dbReference>
<dbReference type="PROSITE" id="PS50937">
    <property type="entry name" value="HTH_MERR_2"/>
    <property type="match status" value="1"/>
</dbReference>
<reference evidence="3" key="1">
    <citation type="submission" date="2020-10" db="EMBL/GenBank/DDBJ databases">
        <authorList>
            <person name="Gilroy R."/>
        </authorList>
    </citation>
    <scope>NUCLEOTIDE SEQUENCE</scope>
    <source>
        <strain evidence="3">B3-1481</strain>
    </source>
</reference>
<name>A0A9D9IX14_9BACT</name>
<dbReference type="InterPro" id="IPR047057">
    <property type="entry name" value="MerR_fam"/>
</dbReference>
<dbReference type="GO" id="GO:0003700">
    <property type="term" value="F:DNA-binding transcription factor activity"/>
    <property type="evidence" value="ECO:0007669"/>
    <property type="project" value="InterPro"/>
</dbReference>
<dbReference type="InterPro" id="IPR000551">
    <property type="entry name" value="MerR-type_HTH_dom"/>
</dbReference>
<evidence type="ECO:0000313" key="4">
    <source>
        <dbReference type="Proteomes" id="UP000823769"/>
    </source>
</evidence>
<dbReference type="Gene3D" id="1.10.1660.10">
    <property type="match status" value="1"/>
</dbReference>
<accession>A0A9D9IX14</accession>
<keyword evidence="1" id="KW-0238">DNA-binding</keyword>
<dbReference type="Pfam" id="PF13411">
    <property type="entry name" value="MerR_1"/>
    <property type="match status" value="1"/>
</dbReference>
<dbReference type="PANTHER" id="PTHR30204">
    <property type="entry name" value="REDOX-CYCLING DRUG-SENSING TRANSCRIPTIONAL ACTIVATOR SOXR"/>
    <property type="match status" value="1"/>
</dbReference>
<dbReference type="SMART" id="SM00422">
    <property type="entry name" value="HTH_MERR"/>
    <property type="match status" value="1"/>
</dbReference>
<dbReference type="EMBL" id="JADILW010000037">
    <property type="protein sequence ID" value="MBO8479955.1"/>
    <property type="molecule type" value="Genomic_DNA"/>
</dbReference>
<evidence type="ECO:0000259" key="2">
    <source>
        <dbReference type="PROSITE" id="PS50937"/>
    </source>
</evidence>
<dbReference type="PANTHER" id="PTHR30204:SF15">
    <property type="entry name" value="BLL5018 PROTEIN"/>
    <property type="match status" value="1"/>
</dbReference>
<gene>
    <name evidence="3" type="ORF">IAB76_02440</name>
</gene>
<protein>
    <submittedName>
        <fullName evidence="3">MerR family transcriptional regulator</fullName>
    </submittedName>
</protein>
<proteinExistence type="predicted"/>
<dbReference type="GO" id="GO:0003677">
    <property type="term" value="F:DNA binding"/>
    <property type="evidence" value="ECO:0007669"/>
    <property type="project" value="UniProtKB-KW"/>
</dbReference>
<feature type="domain" description="HTH merR-type" evidence="2">
    <location>
        <begin position="5"/>
        <end position="76"/>
    </location>
</feature>
<dbReference type="InterPro" id="IPR009061">
    <property type="entry name" value="DNA-bd_dom_put_sf"/>
</dbReference>